<dbReference type="InterPro" id="IPR053927">
    <property type="entry name" value="FlgK_helical"/>
</dbReference>
<evidence type="ECO:0000256" key="4">
    <source>
        <dbReference type="ARBA" id="ARBA00016244"/>
    </source>
</evidence>
<evidence type="ECO:0000259" key="8">
    <source>
        <dbReference type="Pfam" id="PF06429"/>
    </source>
</evidence>
<dbReference type="AlphaFoldDB" id="A0A345ZQH2"/>
<feature type="domain" description="Flagellar basal-body/hook protein C-terminal" evidence="8">
    <location>
        <begin position="576"/>
        <end position="620"/>
    </location>
</feature>
<dbReference type="Pfam" id="PF00460">
    <property type="entry name" value="Flg_bb_rod"/>
    <property type="match status" value="1"/>
</dbReference>
<protein>
    <recommendedName>
        <fullName evidence="4">Flagellar hook-associated protein 1</fullName>
    </recommendedName>
</protein>
<evidence type="ECO:0000256" key="6">
    <source>
        <dbReference type="ARBA" id="ARBA00023143"/>
    </source>
</evidence>
<feature type="domain" description="Flagellar hook-associated protein FlgK helical" evidence="9">
    <location>
        <begin position="90"/>
        <end position="328"/>
    </location>
</feature>
<dbReference type="Pfam" id="PF06429">
    <property type="entry name" value="Flg_bbr_C"/>
    <property type="match status" value="1"/>
</dbReference>
<keyword evidence="10" id="KW-0282">Flagellum</keyword>
<dbReference type="GO" id="GO:0005198">
    <property type="term" value="F:structural molecule activity"/>
    <property type="evidence" value="ECO:0007669"/>
    <property type="project" value="InterPro"/>
</dbReference>
<comment type="subcellular location">
    <subcellularLocation>
        <location evidence="1">Bacterial flagellum basal body</location>
    </subcellularLocation>
    <subcellularLocation>
        <location evidence="2">Secreted</location>
    </subcellularLocation>
</comment>
<keyword evidence="5" id="KW-0964">Secreted</keyword>
<dbReference type="InterPro" id="IPR002371">
    <property type="entry name" value="FlgK"/>
</dbReference>
<evidence type="ECO:0000259" key="7">
    <source>
        <dbReference type="Pfam" id="PF00460"/>
    </source>
</evidence>
<dbReference type="PANTHER" id="PTHR30033">
    <property type="entry name" value="FLAGELLAR HOOK-ASSOCIATED PROTEIN 1"/>
    <property type="match status" value="1"/>
</dbReference>
<gene>
    <name evidence="10" type="primary">flgK</name>
    <name evidence="10" type="ORF">DW352_00735</name>
</gene>
<proteinExistence type="inferred from homology"/>
<dbReference type="Proteomes" id="UP000254889">
    <property type="component" value="Chromosome"/>
</dbReference>
<sequence>MSLSQALVSAMSGLKVNQQSLALVAANVANADTPGYIRKTVNQVAIAGNNTGIGVRVSAIQRELDTYVQRQLRIENSGATYASTRADFYNRLQTVYGTPGSSNALDTIYNNFTTALQALSTSPDDTAARSSVISTAQALAQQLNYMTDSIQGLRKDAELGIADATSRANEAMSQIAKLNTQIAASGADDTATASLLDQRDSYVDQLSKIMDINVLSIDHNQVAVFTNSGVQLVGTQAAQISFDAQGTMSAGAQWTNDPATRTVGTLTLKSPYGGETDLIASGAIRSGEIASYLEMRDKVLPQAQNQIDAIAASMASSLSDKTTSGTAVTSGVQNGYDIDIGSLAAGNSITINYTDTLTNTPRTITLMRVDDPSVLPLKNDVTANPNDKVYGIDFSGGFSTVLGQIQQAIGSTSMVASNPSGTTLRILDDGPGNIVKVNSVSTTTTATSLTGGSAELPFFTDANSPYTGAISTLGSQSVGFAGRITVNAALVADPSKLVTYGSGVSSGDGTRPDFLLSQLTQASTQFSPSTGLGTEDTPFSGSITTFLRQVISSQGQAASSAQNLKEGQDVVLSSLQQRFNDTSSVNVDQEMANLLTLQNSYAANARVMSAVKDMLDALMKI</sequence>
<dbReference type="KEGG" id="ptaw:DW352_00735"/>
<keyword evidence="10" id="KW-0966">Cell projection</keyword>
<evidence type="ECO:0000256" key="2">
    <source>
        <dbReference type="ARBA" id="ARBA00004613"/>
    </source>
</evidence>
<evidence type="ECO:0000256" key="3">
    <source>
        <dbReference type="ARBA" id="ARBA00009677"/>
    </source>
</evidence>
<evidence type="ECO:0000259" key="9">
    <source>
        <dbReference type="Pfam" id="PF22638"/>
    </source>
</evidence>
<dbReference type="GO" id="GO:0044780">
    <property type="term" value="P:bacterial-type flagellum assembly"/>
    <property type="evidence" value="ECO:0007669"/>
    <property type="project" value="InterPro"/>
</dbReference>
<keyword evidence="6" id="KW-0975">Bacterial flagellum</keyword>
<dbReference type="InterPro" id="IPR001444">
    <property type="entry name" value="Flag_bb_rod_N"/>
</dbReference>
<dbReference type="RefSeq" id="WP_115687594.1">
    <property type="nucleotide sequence ID" value="NZ_CP031417.1"/>
</dbReference>
<dbReference type="InterPro" id="IPR019776">
    <property type="entry name" value="Flagellar_basal_body_rod_CS"/>
</dbReference>
<dbReference type="NCBIfam" id="TIGR02492">
    <property type="entry name" value="flgK_ends"/>
    <property type="match status" value="1"/>
</dbReference>
<accession>A0A345ZQH2</accession>
<dbReference type="GO" id="GO:0009425">
    <property type="term" value="C:bacterial-type flagellum basal body"/>
    <property type="evidence" value="ECO:0007669"/>
    <property type="project" value="UniProtKB-SubCell"/>
</dbReference>
<evidence type="ECO:0000313" key="11">
    <source>
        <dbReference type="Proteomes" id="UP000254889"/>
    </source>
</evidence>
<dbReference type="PRINTS" id="PR01005">
    <property type="entry name" value="FLGHOOKAP1"/>
</dbReference>
<feature type="domain" description="Flagellar basal body rod protein N-terminal" evidence="7">
    <location>
        <begin position="9"/>
        <end position="36"/>
    </location>
</feature>
<dbReference type="SUPFAM" id="SSF64518">
    <property type="entry name" value="Phase 1 flagellin"/>
    <property type="match status" value="1"/>
</dbReference>
<evidence type="ECO:0000256" key="5">
    <source>
        <dbReference type="ARBA" id="ARBA00022525"/>
    </source>
</evidence>
<dbReference type="Pfam" id="PF22638">
    <property type="entry name" value="FlgK_D1"/>
    <property type="match status" value="1"/>
</dbReference>
<dbReference type="GO" id="GO:0009424">
    <property type="term" value="C:bacterial-type flagellum hook"/>
    <property type="evidence" value="ECO:0007669"/>
    <property type="project" value="InterPro"/>
</dbReference>
<dbReference type="InterPro" id="IPR010930">
    <property type="entry name" value="Flg_bb/hook_C_dom"/>
</dbReference>
<dbReference type="PROSITE" id="PS00588">
    <property type="entry name" value="FLAGELLA_BB_ROD"/>
    <property type="match status" value="1"/>
</dbReference>
<dbReference type="EMBL" id="CP031417">
    <property type="protein sequence ID" value="AXK79169.1"/>
    <property type="molecule type" value="Genomic_DNA"/>
</dbReference>
<keyword evidence="10" id="KW-0969">Cilium</keyword>
<reference evidence="10 11" key="1">
    <citation type="submission" date="2018-07" db="EMBL/GenBank/DDBJ databases">
        <authorList>
            <person name="Quirk P.G."/>
            <person name="Krulwich T.A."/>
        </authorList>
    </citation>
    <scope>NUCLEOTIDE SEQUENCE [LARGE SCALE GENOMIC DNA]</scope>
    <source>
        <strain evidence="10 11">CC-BB4</strain>
    </source>
</reference>
<comment type="similarity">
    <text evidence="3">Belongs to the flagella basal body rod proteins family.</text>
</comment>
<evidence type="ECO:0000256" key="1">
    <source>
        <dbReference type="ARBA" id="ARBA00004117"/>
    </source>
</evidence>
<name>A0A345ZQH2_9HYPH</name>
<keyword evidence="11" id="KW-1185">Reference proteome</keyword>
<organism evidence="10 11">
    <name type="scientific">Pseudolabrys taiwanensis</name>
    <dbReference type="NCBI Taxonomy" id="331696"/>
    <lineage>
        <taxon>Bacteria</taxon>
        <taxon>Pseudomonadati</taxon>
        <taxon>Pseudomonadota</taxon>
        <taxon>Alphaproteobacteria</taxon>
        <taxon>Hyphomicrobiales</taxon>
        <taxon>Xanthobacteraceae</taxon>
        <taxon>Pseudolabrys</taxon>
    </lineage>
</organism>
<dbReference type="GO" id="GO:0005576">
    <property type="term" value="C:extracellular region"/>
    <property type="evidence" value="ECO:0007669"/>
    <property type="project" value="UniProtKB-SubCell"/>
</dbReference>
<evidence type="ECO:0000313" key="10">
    <source>
        <dbReference type="EMBL" id="AXK79169.1"/>
    </source>
</evidence>
<dbReference type="PANTHER" id="PTHR30033:SF1">
    <property type="entry name" value="FLAGELLAR HOOK-ASSOCIATED PROTEIN 1"/>
    <property type="match status" value="1"/>
</dbReference>
<dbReference type="OrthoDB" id="7181295at2"/>